<sequence>MSGTDGIDRRAFLKGTGGLLVAAGMDARSYARILGANDRIRLGQLGCGDRSEGHVHMVQLASKQLPVETVAVCDLWSMARDRRAAQVKKAFGTDPKAYKYSEDMLARKDIDGVMIATGDFQHAKLCTEVVRAGKDCYVEKPFANVLSEAKEARDTVKASKQIVQMGTQHRSQPYPLAVKEIIRSGKIGKVVHIEQEWNVNEERWRFVPYDTGISREMLKDEAMEWKSWLYGRKSQLREEDTDWKRWLLGRPDRPFDPHVYLEFRLYKEFSSGIFDQWLSHGSDLVHLWTDETHPVSMTANGGIFVWNDGRENADTCVAAATYPGGFLYTYKTTFGNSYRSFSRICGREGTIENYGGEGASLFVTTKEGGRDEFDPWESGPVYKQAPLLSGPAADGATTVQVPGAPAPSSLGPDDDDVVHLVNWLECMRDRRQPNATVDHGFSHSIVCIMATQSYWSGKRVYWDAAREEIVDQL</sequence>
<dbReference type="SUPFAM" id="SSF55347">
    <property type="entry name" value="Glyceraldehyde-3-phosphate dehydrogenase-like, C-terminal domain"/>
    <property type="match status" value="1"/>
</dbReference>
<feature type="domain" description="Gfo/Idh/MocA-like oxidoreductase N-terminal" evidence="1">
    <location>
        <begin position="43"/>
        <end position="166"/>
    </location>
</feature>
<accession>A0A372IK47</accession>
<gene>
    <name evidence="3" type="ORF">D0Y96_16335</name>
</gene>
<dbReference type="InterPro" id="IPR036291">
    <property type="entry name" value="NAD(P)-bd_dom_sf"/>
</dbReference>
<comment type="caution">
    <text evidence="3">The sequence shown here is derived from an EMBL/GenBank/DDBJ whole genome shotgun (WGS) entry which is preliminary data.</text>
</comment>
<dbReference type="Proteomes" id="UP000264702">
    <property type="component" value="Unassembled WGS sequence"/>
</dbReference>
<evidence type="ECO:0000259" key="2">
    <source>
        <dbReference type="Pfam" id="PF02894"/>
    </source>
</evidence>
<dbReference type="InterPro" id="IPR000683">
    <property type="entry name" value="Gfo/Idh/MocA-like_OxRdtase_N"/>
</dbReference>
<dbReference type="Pfam" id="PF01408">
    <property type="entry name" value="GFO_IDH_MocA"/>
    <property type="match status" value="1"/>
</dbReference>
<organism evidence="3 4">
    <name type="scientific">Paracidobacterium acidisoli</name>
    <dbReference type="NCBI Taxonomy" id="2303751"/>
    <lineage>
        <taxon>Bacteria</taxon>
        <taxon>Pseudomonadati</taxon>
        <taxon>Acidobacteriota</taxon>
        <taxon>Terriglobia</taxon>
        <taxon>Terriglobales</taxon>
        <taxon>Acidobacteriaceae</taxon>
        <taxon>Paracidobacterium</taxon>
    </lineage>
</organism>
<dbReference type="GO" id="GO:0000166">
    <property type="term" value="F:nucleotide binding"/>
    <property type="evidence" value="ECO:0007669"/>
    <property type="project" value="InterPro"/>
</dbReference>
<dbReference type="RefSeq" id="WP_117302056.1">
    <property type="nucleotide sequence ID" value="NZ_QVQT02000006.1"/>
</dbReference>
<dbReference type="AlphaFoldDB" id="A0A372IK47"/>
<keyword evidence="4" id="KW-1185">Reference proteome</keyword>
<dbReference type="PANTHER" id="PTHR43818">
    <property type="entry name" value="BCDNA.GH03377"/>
    <property type="match status" value="1"/>
</dbReference>
<dbReference type="Pfam" id="PF02894">
    <property type="entry name" value="GFO_IDH_MocA_C"/>
    <property type="match status" value="1"/>
</dbReference>
<dbReference type="InterPro" id="IPR006311">
    <property type="entry name" value="TAT_signal"/>
</dbReference>
<dbReference type="InterPro" id="IPR050463">
    <property type="entry name" value="Gfo/Idh/MocA_oxidrdct_glycsds"/>
</dbReference>
<evidence type="ECO:0000259" key="1">
    <source>
        <dbReference type="Pfam" id="PF01408"/>
    </source>
</evidence>
<feature type="domain" description="Gfo/Idh/MocA-like oxidoreductase C-terminal" evidence="2">
    <location>
        <begin position="255"/>
        <end position="460"/>
    </location>
</feature>
<dbReference type="PROSITE" id="PS51318">
    <property type="entry name" value="TAT"/>
    <property type="match status" value="1"/>
</dbReference>
<dbReference type="OrthoDB" id="103047at2"/>
<dbReference type="EMBL" id="QVQT01000006">
    <property type="protein sequence ID" value="RFU15258.1"/>
    <property type="molecule type" value="Genomic_DNA"/>
</dbReference>
<dbReference type="PANTHER" id="PTHR43818:SF5">
    <property type="entry name" value="OXIDOREDUCTASE FAMILY PROTEIN"/>
    <property type="match status" value="1"/>
</dbReference>
<dbReference type="SUPFAM" id="SSF51735">
    <property type="entry name" value="NAD(P)-binding Rossmann-fold domains"/>
    <property type="match status" value="1"/>
</dbReference>
<protein>
    <submittedName>
        <fullName evidence="3">Gfo/Idh/MocA family oxidoreductase</fullName>
    </submittedName>
</protein>
<dbReference type="Gene3D" id="3.40.50.720">
    <property type="entry name" value="NAD(P)-binding Rossmann-like Domain"/>
    <property type="match status" value="1"/>
</dbReference>
<reference evidence="3 4" key="1">
    <citation type="submission" date="2018-08" db="EMBL/GenBank/DDBJ databases">
        <title>Acidipila sp. 4G-K13, an acidobacterium isolated from forest soil.</title>
        <authorList>
            <person name="Gao Z.-H."/>
            <person name="Qiu L.-H."/>
        </authorList>
    </citation>
    <scope>NUCLEOTIDE SEQUENCE [LARGE SCALE GENOMIC DNA]</scope>
    <source>
        <strain evidence="3 4">4G-K13</strain>
    </source>
</reference>
<name>A0A372IK47_9BACT</name>
<dbReference type="InterPro" id="IPR004104">
    <property type="entry name" value="Gfo/Idh/MocA-like_OxRdtase_C"/>
</dbReference>
<evidence type="ECO:0000313" key="4">
    <source>
        <dbReference type="Proteomes" id="UP000264702"/>
    </source>
</evidence>
<proteinExistence type="predicted"/>
<dbReference type="Gene3D" id="3.30.360.10">
    <property type="entry name" value="Dihydrodipicolinate Reductase, domain 2"/>
    <property type="match status" value="1"/>
</dbReference>
<evidence type="ECO:0000313" key="3">
    <source>
        <dbReference type="EMBL" id="RFU15258.1"/>
    </source>
</evidence>